<accession>A0A369QPW2</accession>
<dbReference type="EMBL" id="QASA01000001">
    <property type="protein sequence ID" value="RDC64889.1"/>
    <property type="molecule type" value="Genomic_DNA"/>
</dbReference>
<reference evidence="1 2" key="1">
    <citation type="submission" date="2018-04" db="EMBL/GenBank/DDBJ databases">
        <title>Adhaeribacter sp. HMF7616 genome sequencing and assembly.</title>
        <authorList>
            <person name="Kang H."/>
            <person name="Kang J."/>
            <person name="Cha I."/>
            <person name="Kim H."/>
            <person name="Joh K."/>
        </authorList>
    </citation>
    <scope>NUCLEOTIDE SEQUENCE [LARGE SCALE GENOMIC DNA]</scope>
    <source>
        <strain evidence="1 2">HMF7616</strain>
    </source>
</reference>
<protein>
    <submittedName>
        <fullName evidence="1">Uncharacterized protein</fullName>
    </submittedName>
</protein>
<dbReference type="Proteomes" id="UP000253919">
    <property type="component" value="Unassembled WGS sequence"/>
</dbReference>
<name>A0A369QPW2_9BACT</name>
<keyword evidence="2" id="KW-1185">Reference proteome</keyword>
<proteinExistence type="predicted"/>
<evidence type="ECO:0000313" key="1">
    <source>
        <dbReference type="EMBL" id="RDC64889.1"/>
    </source>
</evidence>
<dbReference type="AlphaFoldDB" id="A0A369QPW2"/>
<comment type="caution">
    <text evidence="1">The sequence shown here is derived from an EMBL/GenBank/DDBJ whole genome shotgun (WGS) entry which is preliminary data.</text>
</comment>
<gene>
    <name evidence="1" type="ORF">AHMF7616_03511</name>
</gene>
<sequence>MQTLPKGGAIACVYIPNVRYLLAEGLVLLMSGSAIGTTQK</sequence>
<organism evidence="1 2">
    <name type="scientific">Adhaeribacter pallidiroseus</name>
    <dbReference type="NCBI Taxonomy" id="2072847"/>
    <lineage>
        <taxon>Bacteria</taxon>
        <taxon>Pseudomonadati</taxon>
        <taxon>Bacteroidota</taxon>
        <taxon>Cytophagia</taxon>
        <taxon>Cytophagales</taxon>
        <taxon>Hymenobacteraceae</taxon>
        <taxon>Adhaeribacter</taxon>
    </lineage>
</organism>
<evidence type="ECO:0000313" key="2">
    <source>
        <dbReference type="Proteomes" id="UP000253919"/>
    </source>
</evidence>